<sequence length="142" mass="16664">MGDITISFPCLFLFLHYSTFSLYSDVFSCVYTRFLWQHLAASFFMSRNPLCARYPTFLFHHQLYSIFTVYIYSPTYELHSCYEAGSFIYTYPRSRMIMNNTQSSANQSHYLANFLFSVISRKGFAAFPLPQASKPDQVREIE</sequence>
<proteinExistence type="predicted"/>
<dbReference type="Proteomes" id="UP000799753">
    <property type="component" value="Unassembled WGS sequence"/>
</dbReference>
<reference evidence="1" key="1">
    <citation type="journal article" date="2020" name="Stud. Mycol.">
        <title>101 Dothideomycetes genomes: a test case for predicting lifestyles and emergence of pathogens.</title>
        <authorList>
            <person name="Haridas S."/>
            <person name="Albert R."/>
            <person name="Binder M."/>
            <person name="Bloem J."/>
            <person name="Labutti K."/>
            <person name="Salamov A."/>
            <person name="Andreopoulos B."/>
            <person name="Baker S."/>
            <person name="Barry K."/>
            <person name="Bills G."/>
            <person name="Bluhm B."/>
            <person name="Cannon C."/>
            <person name="Castanera R."/>
            <person name="Culley D."/>
            <person name="Daum C."/>
            <person name="Ezra D."/>
            <person name="Gonzalez J."/>
            <person name="Henrissat B."/>
            <person name="Kuo A."/>
            <person name="Liang C."/>
            <person name="Lipzen A."/>
            <person name="Lutzoni F."/>
            <person name="Magnuson J."/>
            <person name="Mondo S."/>
            <person name="Nolan M."/>
            <person name="Ohm R."/>
            <person name="Pangilinan J."/>
            <person name="Park H.-J."/>
            <person name="Ramirez L."/>
            <person name="Alfaro M."/>
            <person name="Sun H."/>
            <person name="Tritt A."/>
            <person name="Yoshinaga Y."/>
            <person name="Zwiers L.-H."/>
            <person name="Turgeon B."/>
            <person name="Goodwin S."/>
            <person name="Spatafora J."/>
            <person name="Crous P."/>
            <person name="Grigoriev I."/>
        </authorList>
    </citation>
    <scope>NUCLEOTIDE SEQUENCE</scope>
    <source>
        <strain evidence="1">CBS 473.64</strain>
    </source>
</reference>
<accession>A0A6A6RQ33</accession>
<keyword evidence="2" id="KW-1185">Reference proteome</keyword>
<dbReference type="EMBL" id="MU006793">
    <property type="protein sequence ID" value="KAF2637480.1"/>
    <property type="molecule type" value="Genomic_DNA"/>
</dbReference>
<organism evidence="1 2">
    <name type="scientific">Massarina eburnea CBS 473.64</name>
    <dbReference type="NCBI Taxonomy" id="1395130"/>
    <lineage>
        <taxon>Eukaryota</taxon>
        <taxon>Fungi</taxon>
        <taxon>Dikarya</taxon>
        <taxon>Ascomycota</taxon>
        <taxon>Pezizomycotina</taxon>
        <taxon>Dothideomycetes</taxon>
        <taxon>Pleosporomycetidae</taxon>
        <taxon>Pleosporales</taxon>
        <taxon>Massarineae</taxon>
        <taxon>Massarinaceae</taxon>
        <taxon>Massarina</taxon>
    </lineage>
</organism>
<protein>
    <submittedName>
        <fullName evidence="1">Uncharacterized protein</fullName>
    </submittedName>
</protein>
<name>A0A6A6RQ33_9PLEO</name>
<dbReference type="AlphaFoldDB" id="A0A6A6RQ33"/>
<evidence type="ECO:0000313" key="2">
    <source>
        <dbReference type="Proteomes" id="UP000799753"/>
    </source>
</evidence>
<gene>
    <name evidence="1" type="ORF">P280DRAFT_107129</name>
</gene>
<evidence type="ECO:0000313" key="1">
    <source>
        <dbReference type="EMBL" id="KAF2637480.1"/>
    </source>
</evidence>